<dbReference type="SMART" id="SM01128">
    <property type="entry name" value="DDRGK"/>
    <property type="match status" value="1"/>
</dbReference>
<dbReference type="Gene3D" id="1.10.10.10">
    <property type="entry name" value="Winged helix-like DNA-binding domain superfamily/Winged helix DNA-binding domain"/>
    <property type="match status" value="1"/>
</dbReference>
<dbReference type="InterPro" id="IPR019153">
    <property type="entry name" value="DDRGK_dom-contain"/>
</dbReference>
<dbReference type="GO" id="GO:0016020">
    <property type="term" value="C:membrane"/>
    <property type="evidence" value="ECO:0007669"/>
    <property type="project" value="UniProtKB-SubCell"/>
</dbReference>
<dbReference type="AlphaFoldDB" id="A0A6G3MM16"/>
<accession>A0A6G3MM16</accession>
<dbReference type="InterPro" id="IPR050899">
    <property type="entry name" value="DDRGK_domain-containing"/>
</dbReference>
<comment type="subcellular location">
    <subcellularLocation>
        <location evidence="1">Membrane</location>
        <topology evidence="1">Single-pass membrane protein</topology>
    </subcellularLocation>
</comment>
<dbReference type="Pfam" id="PF09756">
    <property type="entry name" value="DDRGK"/>
    <property type="match status" value="1"/>
</dbReference>
<organism evidence="7">
    <name type="scientific">Henneguya salminicola</name>
    <name type="common">Myxosporean</name>
    <dbReference type="NCBI Taxonomy" id="69463"/>
    <lineage>
        <taxon>Eukaryota</taxon>
        <taxon>Metazoa</taxon>
        <taxon>Cnidaria</taxon>
        <taxon>Myxozoa</taxon>
        <taxon>Myxosporea</taxon>
        <taxon>Bivalvulida</taxon>
        <taxon>Platysporina</taxon>
        <taxon>Myxobolidae</taxon>
        <taxon>Henneguya</taxon>
    </lineage>
</organism>
<proteinExistence type="inferred from homology"/>
<dbReference type="PANTHER" id="PTHR48176">
    <property type="entry name" value="DDRGK DOMAIN-CONTAINING PROTEIN 1"/>
    <property type="match status" value="1"/>
</dbReference>
<name>A0A6G3MM16_HENSL</name>
<keyword evidence="5" id="KW-1133">Transmembrane helix</keyword>
<reference evidence="7" key="1">
    <citation type="submission" date="2018-11" db="EMBL/GenBank/DDBJ databases">
        <title>Henneguya salminicola genome and transcriptome.</title>
        <authorList>
            <person name="Yahalomi D."/>
            <person name="Atkinson S.D."/>
            <person name="Neuhof M."/>
            <person name="Chang E.S."/>
            <person name="Philippe H."/>
            <person name="Cartwright P."/>
            <person name="Bartholomew J.L."/>
            <person name="Huchon D."/>
        </authorList>
    </citation>
    <scope>NUCLEOTIDE SEQUENCE</scope>
    <source>
        <strain evidence="7">Hz1</strain>
        <tissue evidence="7">Whole</tissue>
    </source>
</reference>
<evidence type="ECO:0000256" key="1">
    <source>
        <dbReference type="ARBA" id="ARBA00004167"/>
    </source>
</evidence>
<evidence type="ECO:0000256" key="3">
    <source>
        <dbReference type="ARBA" id="ARBA00018218"/>
    </source>
</evidence>
<dbReference type="PANTHER" id="PTHR48176:SF1">
    <property type="entry name" value="DDRGK DOMAIN-CONTAINING PROTEIN 1"/>
    <property type="match status" value="1"/>
</dbReference>
<protein>
    <recommendedName>
        <fullName evidence="3">DDRGK domain-containing protein 1</fullName>
    </recommendedName>
</protein>
<dbReference type="SUPFAM" id="SSF46785">
    <property type="entry name" value="Winged helix' DNA-binding domain"/>
    <property type="match status" value="1"/>
</dbReference>
<evidence type="ECO:0000256" key="5">
    <source>
        <dbReference type="ARBA" id="ARBA00022989"/>
    </source>
</evidence>
<evidence type="ECO:0000313" key="7">
    <source>
        <dbReference type="EMBL" id="NDJ95011.1"/>
    </source>
</evidence>
<dbReference type="GO" id="GO:0044389">
    <property type="term" value="F:ubiquitin-like protein ligase binding"/>
    <property type="evidence" value="ECO:0007669"/>
    <property type="project" value="TreeGrafter"/>
</dbReference>
<dbReference type="InterPro" id="IPR036388">
    <property type="entry name" value="WH-like_DNA-bd_sf"/>
</dbReference>
<sequence length="113" mass="13292">MGLMLLFYVYFQKQQSLTEFINFIKVVYLIHHQEQRVVECEALASRFEISSDQVVKRIQTLLDEKEIQGFMDDRGKFVFITDEDLRNISQHIVNKGRCSLNDLSKNFGAILKM</sequence>
<comment type="similarity">
    <text evidence="2">Belongs to the DDRGK1 family.</text>
</comment>
<evidence type="ECO:0000256" key="6">
    <source>
        <dbReference type="ARBA" id="ARBA00023136"/>
    </source>
</evidence>
<dbReference type="InterPro" id="IPR036390">
    <property type="entry name" value="WH_DNA-bd_sf"/>
</dbReference>
<keyword evidence="4" id="KW-0812">Transmembrane</keyword>
<evidence type="ECO:0000256" key="4">
    <source>
        <dbReference type="ARBA" id="ARBA00022692"/>
    </source>
</evidence>
<dbReference type="EMBL" id="GHBP01014127">
    <property type="protein sequence ID" value="NDJ95011.1"/>
    <property type="molecule type" value="Transcribed_RNA"/>
</dbReference>
<keyword evidence="6" id="KW-0472">Membrane</keyword>
<evidence type="ECO:0000256" key="2">
    <source>
        <dbReference type="ARBA" id="ARBA00009829"/>
    </source>
</evidence>